<evidence type="ECO:0000256" key="2">
    <source>
        <dbReference type="ARBA" id="ARBA00022634"/>
    </source>
</evidence>
<keyword evidence="8" id="KW-1185">Reference proteome</keyword>
<evidence type="ECO:0000256" key="6">
    <source>
        <dbReference type="ARBA" id="ARBA00022840"/>
    </source>
</evidence>
<dbReference type="GO" id="GO:0005524">
    <property type="term" value="F:ATP binding"/>
    <property type="evidence" value="ECO:0007669"/>
    <property type="project" value="UniProtKB-KW"/>
</dbReference>
<dbReference type="RefSeq" id="YP_009042085.1">
    <property type="nucleotide sequence ID" value="NC_024306.1"/>
</dbReference>
<protein>
    <submittedName>
        <fullName evidence="7">Thymidine kinase</fullName>
    </submittedName>
</protein>
<dbReference type="Proteomes" id="UP000173965">
    <property type="component" value="Segment"/>
</dbReference>
<dbReference type="HAMAP" id="MF_04029">
    <property type="entry name" value="HSV_KITH"/>
    <property type="match status" value="1"/>
</dbReference>
<evidence type="ECO:0000256" key="4">
    <source>
        <dbReference type="ARBA" id="ARBA00022741"/>
    </source>
</evidence>
<keyword evidence="3" id="KW-0808">Transferase</keyword>
<dbReference type="GO" id="GO:0071897">
    <property type="term" value="P:DNA biosynthetic process"/>
    <property type="evidence" value="ECO:0007669"/>
    <property type="project" value="UniProtKB-KW"/>
</dbReference>
<organism evidence="7 8">
    <name type="scientific">Pteropodid alphaherpesvirus 1</name>
    <dbReference type="NCBI Taxonomy" id="1343901"/>
    <lineage>
        <taxon>Viruses</taxon>
        <taxon>Duplodnaviria</taxon>
        <taxon>Heunggongvirae</taxon>
        <taxon>Peploviricota</taxon>
        <taxon>Herviviricetes</taxon>
        <taxon>Herpesvirales</taxon>
        <taxon>Orthoherpesviridae</taxon>
        <taxon>Alphaherpesvirinae</taxon>
        <taxon>Simplexvirus</taxon>
        <taxon>Simplexvirus pteropodidalpha1</taxon>
    </lineage>
</organism>
<dbReference type="GeneID" id="19621666"/>
<name>A0A060Q1U8_9ALPH</name>
<dbReference type="InterPro" id="IPR027417">
    <property type="entry name" value="P-loop_NTPase"/>
</dbReference>
<dbReference type="SUPFAM" id="SSF52540">
    <property type="entry name" value="P-loop containing nucleoside triphosphate hydrolases"/>
    <property type="match status" value="1"/>
</dbReference>
<keyword evidence="6" id="KW-0067">ATP-binding</keyword>
<evidence type="ECO:0000256" key="5">
    <source>
        <dbReference type="ARBA" id="ARBA00022777"/>
    </source>
</evidence>
<evidence type="ECO:0000256" key="1">
    <source>
        <dbReference type="ARBA" id="ARBA00022518"/>
    </source>
</evidence>
<dbReference type="GO" id="GO:0004797">
    <property type="term" value="F:thymidine kinase activity"/>
    <property type="evidence" value="ECO:0007669"/>
    <property type="project" value="InterPro"/>
</dbReference>
<dbReference type="InterPro" id="IPR001889">
    <property type="entry name" value="Herpes_TK"/>
</dbReference>
<keyword evidence="4" id="KW-0547">Nucleotide-binding</keyword>
<gene>
    <name evidence="7" type="primary">UL23</name>
</gene>
<dbReference type="OrthoDB" id="9128at10239"/>
<dbReference type="EMBL" id="AB825953">
    <property type="protein sequence ID" value="BAP00702.1"/>
    <property type="molecule type" value="Genomic_DNA"/>
</dbReference>
<reference evidence="8" key="1">
    <citation type="journal article" date="2014" name="J. Virol.">
        <title>Isolation and characterization of a novel alphaherpesvirus in fruit bats.</title>
        <authorList>
            <person name="Sasaki M."/>
            <person name="Setiyono A."/>
            <person name="Handharyani E."/>
            <person name="Kobayashi S."/>
            <person name="Rahmadani I."/>
            <person name="Taha S."/>
            <person name="Adiani S."/>
            <person name="Subangkit M."/>
            <person name="Nakamura I."/>
            <person name="Sawa H."/>
            <person name="Kimura T."/>
        </authorList>
    </citation>
    <scope>NUCLEOTIDE SEQUENCE [LARGE SCALE GENOMIC DNA]</scope>
</reference>
<keyword evidence="2" id="KW-0237">DNA synthesis</keyword>
<evidence type="ECO:0000313" key="7">
    <source>
        <dbReference type="EMBL" id="BAP00702.1"/>
    </source>
</evidence>
<keyword evidence="5 7" id="KW-0418">Kinase</keyword>
<sequence>MLLRVYIDGPHGLGKTTLAKRLAETLNQSCETLFVPEPLKYWQSFGNQDAIARVYDTQCRFDQGELPASDAAMVMTSAQVTMSTPYAALHNLIAPHIGYEIIDCQAPPTKLALVFDRHPISSLLCYPLARYLVGSFSLHTVVSMLALLPPALPGTNLVLGNLPRDINAERLMERQRPGEILDLAMLKAIHDVFDRLVNTIRYVRLGHSWLEEWSLLQPLTRTAALVSEVKKQAHPHIQDTLFALFCAPEMLDCRGQPQLILRWALDILANRALHFELTIVDYYQTPRACMEELLDSSTDFLSTTTTTHASLQTLKDVVQKYTQELGQSE</sequence>
<dbReference type="KEGG" id="vg:19621666"/>
<proteinExistence type="inferred from homology"/>
<evidence type="ECO:0000256" key="3">
    <source>
        <dbReference type="ARBA" id="ARBA00022679"/>
    </source>
</evidence>
<keyword evidence="1" id="KW-0244">Early protein</keyword>
<dbReference type="Pfam" id="PF00693">
    <property type="entry name" value="Herpes_TK"/>
    <property type="match status" value="1"/>
</dbReference>
<evidence type="ECO:0000313" key="8">
    <source>
        <dbReference type="Proteomes" id="UP000173965"/>
    </source>
</evidence>
<dbReference type="GO" id="GO:0006230">
    <property type="term" value="P:TMP biosynthetic process"/>
    <property type="evidence" value="ECO:0007669"/>
    <property type="project" value="InterPro"/>
</dbReference>
<dbReference type="Gene3D" id="3.40.50.300">
    <property type="entry name" value="P-loop containing nucleotide triphosphate hydrolases"/>
    <property type="match status" value="1"/>
</dbReference>
<accession>A0A060Q1U8</accession>